<proteinExistence type="predicted"/>
<keyword evidence="2" id="KW-1185">Reference proteome</keyword>
<sequence>MKRAFTVMTCAAALAACSADISEKSRMRLPKTPEAEMEQLDITGIGFGQRGSFRIFNPATGSDEAGGNYVRSAGRAELFDFGGNVGRVEFTLNGDRIDGRLAAFCEYDEADTALSEAIEMTIKPFSYRCKMERDGFPIDAGLEIHARGIGGNERRGEIVFEGERLELRSVHKMKGGGLPSGTPVGYVFMKDGREIGGVDTNGIRTNRIYLPRDPGLQEAAMMASLALAIVWDPQDTLED</sequence>
<dbReference type="PROSITE" id="PS51257">
    <property type="entry name" value="PROKAR_LIPOPROTEIN"/>
    <property type="match status" value="1"/>
</dbReference>
<evidence type="ECO:0000313" key="1">
    <source>
        <dbReference type="EMBL" id="QPQ55256.1"/>
    </source>
</evidence>
<organism evidence="1 2">
    <name type="scientific">Allosphingosinicella flava</name>
    <dbReference type="NCBI Taxonomy" id="2771430"/>
    <lineage>
        <taxon>Bacteria</taxon>
        <taxon>Pseudomonadati</taxon>
        <taxon>Pseudomonadota</taxon>
        <taxon>Alphaproteobacteria</taxon>
        <taxon>Sphingomonadales</taxon>
        <taxon>Sphingomonadaceae</taxon>
        <taxon>Allosphingosinicella</taxon>
    </lineage>
</organism>
<dbReference type="Proteomes" id="UP000594873">
    <property type="component" value="Chromosome"/>
</dbReference>
<protein>
    <recommendedName>
        <fullName evidence="3">Lipoprotein</fullName>
    </recommendedName>
</protein>
<reference evidence="1 2" key="1">
    <citation type="submission" date="2020-11" db="EMBL/GenBank/DDBJ databases">
        <title>Genome seq and assembly of Sphingosinicella sp.</title>
        <authorList>
            <person name="Chhetri G."/>
        </authorList>
    </citation>
    <scope>NUCLEOTIDE SEQUENCE [LARGE SCALE GENOMIC DNA]</scope>
    <source>
        <strain evidence="1 2">UDD2</strain>
    </source>
</reference>
<dbReference type="RefSeq" id="WP_200971931.1">
    <property type="nucleotide sequence ID" value="NZ_CP065592.1"/>
</dbReference>
<evidence type="ECO:0000313" key="2">
    <source>
        <dbReference type="Proteomes" id="UP000594873"/>
    </source>
</evidence>
<dbReference type="KEGG" id="sflv:IC614_01155"/>
<dbReference type="AlphaFoldDB" id="A0A7T2LM79"/>
<gene>
    <name evidence="1" type="ORF">IC614_01155</name>
</gene>
<evidence type="ECO:0008006" key="3">
    <source>
        <dbReference type="Google" id="ProtNLM"/>
    </source>
</evidence>
<accession>A0A7T2LM79</accession>
<name>A0A7T2LM79_9SPHN</name>
<dbReference type="EMBL" id="CP065592">
    <property type="protein sequence ID" value="QPQ55256.1"/>
    <property type="molecule type" value="Genomic_DNA"/>
</dbReference>